<gene>
    <name evidence="2" type="ORF">MTR62_03760</name>
</gene>
<dbReference type="EMBL" id="JALHLF010000008">
    <property type="protein sequence ID" value="MCJ2181825.1"/>
    <property type="molecule type" value="Genomic_DNA"/>
</dbReference>
<comment type="caution">
    <text evidence="2">The sequence shown here is derived from an EMBL/GenBank/DDBJ whole genome shotgun (WGS) entry which is preliminary data.</text>
</comment>
<organism evidence="2 3">
    <name type="scientific">Novosphingobium organovorum</name>
    <dbReference type="NCBI Taxonomy" id="2930092"/>
    <lineage>
        <taxon>Bacteria</taxon>
        <taxon>Pseudomonadati</taxon>
        <taxon>Pseudomonadota</taxon>
        <taxon>Alphaproteobacteria</taxon>
        <taxon>Sphingomonadales</taxon>
        <taxon>Sphingomonadaceae</taxon>
        <taxon>Novosphingobium</taxon>
    </lineage>
</organism>
<reference evidence="2" key="1">
    <citation type="submission" date="2022-03" db="EMBL/GenBank/DDBJ databases">
        <title>Identification of a novel bacterium isolated from mangrove sediments.</title>
        <authorList>
            <person name="Pan X."/>
        </authorList>
    </citation>
    <scope>NUCLEOTIDE SEQUENCE</scope>
    <source>
        <strain evidence="2">B1949</strain>
    </source>
</reference>
<feature type="chain" id="PRO_5045758999" evidence="1">
    <location>
        <begin position="18"/>
        <end position="96"/>
    </location>
</feature>
<keyword evidence="3" id="KW-1185">Reference proteome</keyword>
<name>A0ABT0B9S6_9SPHN</name>
<feature type="signal peptide" evidence="1">
    <location>
        <begin position="1"/>
        <end position="17"/>
    </location>
</feature>
<dbReference type="PROSITE" id="PS51257">
    <property type="entry name" value="PROKAR_LIPOPROTEIN"/>
    <property type="match status" value="1"/>
</dbReference>
<evidence type="ECO:0000256" key="1">
    <source>
        <dbReference type="SAM" id="SignalP"/>
    </source>
</evidence>
<evidence type="ECO:0000313" key="2">
    <source>
        <dbReference type="EMBL" id="MCJ2181825.1"/>
    </source>
</evidence>
<evidence type="ECO:0000313" key="3">
    <source>
        <dbReference type="Proteomes" id="UP001162881"/>
    </source>
</evidence>
<keyword evidence="1" id="KW-0732">Signal</keyword>
<dbReference type="Proteomes" id="UP001162881">
    <property type="component" value="Unassembled WGS sequence"/>
</dbReference>
<sequence>MSRWSALLLLLPATALAGCDRQPAPKPLVVTTDGKAIAQLCSVPVTMFAGTSHSATVTLRSDLTRAQLECTLREVRRSLPDARIVSAGSSNPASSR</sequence>
<proteinExistence type="predicted"/>
<accession>A0ABT0B9S6</accession>
<protein>
    <submittedName>
        <fullName evidence="2">Uncharacterized protein</fullName>
    </submittedName>
</protein>
<dbReference type="RefSeq" id="WP_244017105.1">
    <property type="nucleotide sequence ID" value="NZ_JALHLF010000008.1"/>
</dbReference>